<dbReference type="Proteomes" id="UP000182160">
    <property type="component" value="Unassembled WGS sequence"/>
</dbReference>
<evidence type="ECO:0000313" key="5">
    <source>
        <dbReference type="Proteomes" id="UP000182160"/>
    </source>
</evidence>
<reference evidence="3 5" key="3">
    <citation type="submission" date="2016-10" db="EMBL/GenBank/DDBJ databases">
        <authorList>
            <person name="de Groot N.N."/>
        </authorList>
    </citation>
    <scope>NUCLEOTIDE SEQUENCE [LARGE SCALE GENOMIC DNA]</scope>
    <source>
        <strain evidence="3 5">DSM 11457</strain>
    </source>
</reference>
<sequence>MTRALRHNRVPVACLAALALLAACQREEEAAQRGRLGQWFAIGETLAFDARRGCAVGLYDLVTGQVKSALAVTDSVAGMQREIALRGAAALDMPGQGVDMAMVAMVNHHRATGMAMRRAGLEARACMTEVSESAFRHALDDSSTVLVWDETRHALILMARGAGYVIVVQGEA</sequence>
<dbReference type="RefSeq" id="WP_050663036.1">
    <property type="nucleotide sequence ID" value="NZ_CP118494.1"/>
</dbReference>
<dbReference type="EMBL" id="LGVV01000027">
    <property type="protein sequence ID" value="KNX41287.1"/>
    <property type="molecule type" value="Genomic_DNA"/>
</dbReference>
<accession>A0A0L6CU36</accession>
<feature type="chain" id="PRO_5010426859" description="Lipoprotein" evidence="1">
    <location>
        <begin position="23"/>
        <end position="172"/>
    </location>
</feature>
<name>A0A0L6CU36_9RHOB</name>
<gene>
    <name evidence="2" type="ORF">ROTO_21510</name>
    <name evidence="3" type="ORF">SAMN04488077_105232</name>
</gene>
<evidence type="ECO:0008006" key="6">
    <source>
        <dbReference type="Google" id="ProtNLM"/>
    </source>
</evidence>
<dbReference type="PROSITE" id="PS51257">
    <property type="entry name" value="PROKAR_LIPOPROTEIN"/>
    <property type="match status" value="1"/>
</dbReference>
<evidence type="ECO:0000256" key="1">
    <source>
        <dbReference type="SAM" id="SignalP"/>
    </source>
</evidence>
<feature type="signal peptide" evidence="1">
    <location>
        <begin position="1"/>
        <end position="22"/>
    </location>
</feature>
<keyword evidence="4" id="KW-1185">Reference proteome</keyword>
<dbReference type="PATRIC" id="fig|74031.6.peg.2194"/>
<reference evidence="4" key="1">
    <citation type="submission" date="2015-07" db="EMBL/GenBank/DDBJ databases">
        <title>Draft Genome Sequence of Roseovarius tolerans EL-164, a producer of N-Acylated Alanine Methyl Esters (NAMEs).</title>
        <authorList>
            <person name="Voget S."/>
            <person name="Bruns H."/>
            <person name="Wagner-Doebler I."/>
            <person name="Schulz S."/>
            <person name="Daniel R."/>
        </authorList>
    </citation>
    <scope>NUCLEOTIDE SEQUENCE [LARGE SCALE GENOMIC DNA]</scope>
    <source>
        <strain evidence="4">EL-164</strain>
    </source>
</reference>
<protein>
    <recommendedName>
        <fullName evidence="6">Lipoprotein</fullName>
    </recommendedName>
</protein>
<evidence type="ECO:0000313" key="2">
    <source>
        <dbReference type="EMBL" id="KNX41287.1"/>
    </source>
</evidence>
<keyword evidence="1" id="KW-0732">Signal</keyword>
<dbReference type="AlphaFoldDB" id="A0A0L6CU36"/>
<dbReference type="OrthoDB" id="7843485at2"/>
<reference evidence="2" key="2">
    <citation type="submission" date="2015-07" db="EMBL/GenBank/DDBJ databases">
        <title>MeaNS - Measles Nucleotide Surveillance Program.</title>
        <authorList>
            <person name="Tran T."/>
            <person name="Druce J."/>
        </authorList>
    </citation>
    <scope>NUCLEOTIDE SEQUENCE</scope>
    <source>
        <strain evidence="2">EL-164</strain>
    </source>
</reference>
<dbReference type="EMBL" id="FOBO01000005">
    <property type="protein sequence ID" value="SEM54545.1"/>
    <property type="molecule type" value="Genomic_DNA"/>
</dbReference>
<dbReference type="Proteomes" id="UP000037046">
    <property type="component" value="Unassembled WGS sequence"/>
</dbReference>
<dbReference type="STRING" id="74031.SAMN04488077_105232"/>
<evidence type="ECO:0000313" key="4">
    <source>
        <dbReference type="Proteomes" id="UP000037046"/>
    </source>
</evidence>
<evidence type="ECO:0000313" key="3">
    <source>
        <dbReference type="EMBL" id="SEM54545.1"/>
    </source>
</evidence>
<organism evidence="2 4">
    <name type="scientific">Roseovarius tolerans</name>
    <dbReference type="NCBI Taxonomy" id="74031"/>
    <lineage>
        <taxon>Bacteria</taxon>
        <taxon>Pseudomonadati</taxon>
        <taxon>Pseudomonadota</taxon>
        <taxon>Alphaproteobacteria</taxon>
        <taxon>Rhodobacterales</taxon>
        <taxon>Roseobacteraceae</taxon>
        <taxon>Roseovarius</taxon>
    </lineage>
</organism>
<proteinExistence type="predicted"/>